<sequence>MCSPRLAGWHSIFFINVPIGVVIVALAVHLFTPDRGLGAGADLLGAFLVTSGLMLLVYTINKADERGWG</sequence>
<evidence type="ECO:0008006" key="9">
    <source>
        <dbReference type="Google" id="ProtNLM"/>
    </source>
</evidence>
<feature type="transmembrane region" description="Helical" evidence="6">
    <location>
        <begin position="12"/>
        <end position="31"/>
    </location>
</feature>
<evidence type="ECO:0000256" key="1">
    <source>
        <dbReference type="ARBA" id="ARBA00004141"/>
    </source>
</evidence>
<comment type="subcellular location">
    <subcellularLocation>
        <location evidence="1">Membrane</location>
        <topology evidence="1">Multi-pass membrane protein</topology>
    </subcellularLocation>
</comment>
<dbReference type="PANTHER" id="PTHR42718">
    <property type="entry name" value="MAJOR FACILITATOR SUPERFAMILY MULTIDRUG TRANSPORTER MFSC"/>
    <property type="match status" value="1"/>
</dbReference>
<dbReference type="EMBL" id="JBHUCM010000072">
    <property type="protein sequence ID" value="MFD1547127.1"/>
    <property type="molecule type" value="Genomic_DNA"/>
</dbReference>
<evidence type="ECO:0000313" key="8">
    <source>
        <dbReference type="Proteomes" id="UP001597097"/>
    </source>
</evidence>
<gene>
    <name evidence="7" type="ORF">ACFSJ0_59520</name>
</gene>
<reference evidence="8" key="1">
    <citation type="journal article" date="2019" name="Int. J. Syst. Evol. Microbiol.">
        <title>The Global Catalogue of Microorganisms (GCM) 10K type strain sequencing project: providing services to taxonomists for standard genome sequencing and annotation.</title>
        <authorList>
            <consortium name="The Broad Institute Genomics Platform"/>
            <consortium name="The Broad Institute Genome Sequencing Center for Infectious Disease"/>
            <person name="Wu L."/>
            <person name="Ma J."/>
        </authorList>
    </citation>
    <scope>NUCLEOTIDE SEQUENCE [LARGE SCALE GENOMIC DNA]</scope>
    <source>
        <strain evidence="8">CGMCC 1.15399</strain>
    </source>
</reference>
<keyword evidence="5 6" id="KW-0472">Membrane</keyword>
<keyword evidence="2" id="KW-0813">Transport</keyword>
<protein>
    <recommendedName>
        <fullName evidence="9">MFS transporter</fullName>
    </recommendedName>
</protein>
<accession>A0ABW4GX90</accession>
<keyword evidence="3 6" id="KW-0812">Transmembrane</keyword>
<dbReference type="Proteomes" id="UP001597097">
    <property type="component" value="Unassembled WGS sequence"/>
</dbReference>
<name>A0ABW4GX90_9ACTN</name>
<evidence type="ECO:0000256" key="4">
    <source>
        <dbReference type="ARBA" id="ARBA00022989"/>
    </source>
</evidence>
<evidence type="ECO:0000256" key="3">
    <source>
        <dbReference type="ARBA" id="ARBA00022692"/>
    </source>
</evidence>
<evidence type="ECO:0000256" key="2">
    <source>
        <dbReference type="ARBA" id="ARBA00022448"/>
    </source>
</evidence>
<proteinExistence type="predicted"/>
<dbReference type="PANTHER" id="PTHR42718:SF9">
    <property type="entry name" value="MAJOR FACILITATOR SUPERFAMILY MULTIDRUG TRANSPORTER MFSC"/>
    <property type="match status" value="1"/>
</dbReference>
<comment type="caution">
    <text evidence="7">The sequence shown here is derived from an EMBL/GenBank/DDBJ whole genome shotgun (WGS) entry which is preliminary data.</text>
</comment>
<organism evidence="7 8">
    <name type="scientific">Nonomuraea guangzhouensis</name>
    <dbReference type="NCBI Taxonomy" id="1291555"/>
    <lineage>
        <taxon>Bacteria</taxon>
        <taxon>Bacillati</taxon>
        <taxon>Actinomycetota</taxon>
        <taxon>Actinomycetes</taxon>
        <taxon>Streptosporangiales</taxon>
        <taxon>Streptosporangiaceae</taxon>
        <taxon>Nonomuraea</taxon>
    </lineage>
</organism>
<dbReference type="RefSeq" id="WP_219532495.1">
    <property type="nucleotide sequence ID" value="NZ_JAHKRM010000014.1"/>
</dbReference>
<keyword evidence="4 6" id="KW-1133">Transmembrane helix</keyword>
<evidence type="ECO:0000256" key="5">
    <source>
        <dbReference type="ARBA" id="ARBA00023136"/>
    </source>
</evidence>
<feature type="transmembrane region" description="Helical" evidence="6">
    <location>
        <begin position="43"/>
        <end position="60"/>
    </location>
</feature>
<evidence type="ECO:0000313" key="7">
    <source>
        <dbReference type="EMBL" id="MFD1547127.1"/>
    </source>
</evidence>
<evidence type="ECO:0000256" key="6">
    <source>
        <dbReference type="SAM" id="Phobius"/>
    </source>
</evidence>
<keyword evidence="8" id="KW-1185">Reference proteome</keyword>